<evidence type="ECO:0000313" key="2">
    <source>
        <dbReference type="Proteomes" id="UP001164746"/>
    </source>
</evidence>
<dbReference type="EMBL" id="CP111013">
    <property type="protein sequence ID" value="WAQ95313.1"/>
    <property type="molecule type" value="Genomic_DNA"/>
</dbReference>
<gene>
    <name evidence="1" type="ORF">MAR_028003</name>
</gene>
<sequence>MAPLCPNKLSADLAAMVTCTRISVDHVPHVIGVPRESNVKNVHVCVLHVDGCQAFDRVWHHGLFFKMAEKIDSTLLKVFIELHLRAELVLSNSGGYYDNNFSFDACAVPNDEYMSHICLPMEV</sequence>
<name>A0ABY7DDD3_MYAAR</name>
<protein>
    <submittedName>
        <fullName evidence="1">Uncharacterized protein</fullName>
    </submittedName>
</protein>
<accession>A0ABY7DDD3</accession>
<reference evidence="1" key="1">
    <citation type="submission" date="2022-11" db="EMBL/GenBank/DDBJ databases">
        <title>Centuries of genome instability and evolution in soft-shell clam transmissible cancer (bioRxiv).</title>
        <authorList>
            <person name="Hart S.F.M."/>
            <person name="Yonemitsu M.A."/>
            <person name="Giersch R.M."/>
            <person name="Beal B.F."/>
            <person name="Arriagada G."/>
            <person name="Davis B.W."/>
            <person name="Ostrander E.A."/>
            <person name="Goff S.P."/>
            <person name="Metzger M.J."/>
        </authorList>
    </citation>
    <scope>NUCLEOTIDE SEQUENCE</scope>
    <source>
        <strain evidence="1">MELC-2E11</strain>
        <tissue evidence="1">Siphon/mantle</tissue>
    </source>
</reference>
<keyword evidence="2" id="KW-1185">Reference proteome</keyword>
<organism evidence="1 2">
    <name type="scientific">Mya arenaria</name>
    <name type="common">Soft-shell clam</name>
    <dbReference type="NCBI Taxonomy" id="6604"/>
    <lineage>
        <taxon>Eukaryota</taxon>
        <taxon>Metazoa</taxon>
        <taxon>Spiralia</taxon>
        <taxon>Lophotrochozoa</taxon>
        <taxon>Mollusca</taxon>
        <taxon>Bivalvia</taxon>
        <taxon>Autobranchia</taxon>
        <taxon>Heteroconchia</taxon>
        <taxon>Euheterodonta</taxon>
        <taxon>Imparidentia</taxon>
        <taxon>Neoheterodontei</taxon>
        <taxon>Myida</taxon>
        <taxon>Myoidea</taxon>
        <taxon>Myidae</taxon>
        <taxon>Mya</taxon>
    </lineage>
</organism>
<dbReference type="Proteomes" id="UP001164746">
    <property type="component" value="Chromosome 2"/>
</dbReference>
<proteinExistence type="predicted"/>
<evidence type="ECO:0000313" key="1">
    <source>
        <dbReference type="EMBL" id="WAQ95313.1"/>
    </source>
</evidence>